<accession>A0AAV7SHQ2</accession>
<proteinExistence type="predicted"/>
<evidence type="ECO:0000313" key="2">
    <source>
        <dbReference type="Proteomes" id="UP001066276"/>
    </source>
</evidence>
<gene>
    <name evidence="1" type="ORF">NDU88_004062</name>
</gene>
<dbReference type="AlphaFoldDB" id="A0AAV7SHQ2"/>
<comment type="caution">
    <text evidence="1">The sequence shown here is derived from an EMBL/GenBank/DDBJ whole genome shotgun (WGS) entry which is preliminary data.</text>
</comment>
<sequence>MRFLTKKYKWGRGLAAGQDGRHLVRLCRGRAILSGIIHPKRGGEGAGSWGFPPGALSALSGPGLIAAGARGAEERRVAWRRLVSARAGSLVRAGGVRAAVAPPD</sequence>
<evidence type="ECO:0000313" key="1">
    <source>
        <dbReference type="EMBL" id="KAJ1163606.1"/>
    </source>
</evidence>
<dbReference type="Proteomes" id="UP001066276">
    <property type="component" value="Chromosome 4_2"/>
</dbReference>
<name>A0AAV7SHQ2_PLEWA</name>
<organism evidence="1 2">
    <name type="scientific">Pleurodeles waltl</name>
    <name type="common">Iberian ribbed newt</name>
    <dbReference type="NCBI Taxonomy" id="8319"/>
    <lineage>
        <taxon>Eukaryota</taxon>
        <taxon>Metazoa</taxon>
        <taxon>Chordata</taxon>
        <taxon>Craniata</taxon>
        <taxon>Vertebrata</taxon>
        <taxon>Euteleostomi</taxon>
        <taxon>Amphibia</taxon>
        <taxon>Batrachia</taxon>
        <taxon>Caudata</taxon>
        <taxon>Salamandroidea</taxon>
        <taxon>Salamandridae</taxon>
        <taxon>Pleurodelinae</taxon>
        <taxon>Pleurodeles</taxon>
    </lineage>
</organism>
<protein>
    <submittedName>
        <fullName evidence="1">Uncharacterized protein</fullName>
    </submittedName>
</protein>
<dbReference type="EMBL" id="JANPWB010000008">
    <property type="protein sequence ID" value="KAJ1163606.1"/>
    <property type="molecule type" value="Genomic_DNA"/>
</dbReference>
<keyword evidence="2" id="KW-1185">Reference proteome</keyword>
<reference evidence="1" key="1">
    <citation type="journal article" date="2022" name="bioRxiv">
        <title>Sequencing and chromosome-scale assembly of the giantPleurodeles waltlgenome.</title>
        <authorList>
            <person name="Brown T."/>
            <person name="Elewa A."/>
            <person name="Iarovenko S."/>
            <person name="Subramanian E."/>
            <person name="Araus A.J."/>
            <person name="Petzold A."/>
            <person name="Susuki M."/>
            <person name="Suzuki K.-i.T."/>
            <person name="Hayashi T."/>
            <person name="Toyoda A."/>
            <person name="Oliveira C."/>
            <person name="Osipova E."/>
            <person name="Leigh N.D."/>
            <person name="Simon A."/>
            <person name="Yun M.H."/>
        </authorList>
    </citation>
    <scope>NUCLEOTIDE SEQUENCE</scope>
    <source>
        <strain evidence="1">20211129_DDA</strain>
        <tissue evidence="1">Liver</tissue>
    </source>
</reference>